<protein>
    <submittedName>
        <fullName evidence="1">Uncharacterized protein</fullName>
    </submittedName>
</protein>
<accession>C0C4R2</accession>
<proteinExistence type="predicted"/>
<name>C0C4R2_9FIRM</name>
<dbReference type="AlphaFoldDB" id="C0C4R2"/>
<dbReference type="HOGENOM" id="CLU_3287393_0_0_9"/>
<evidence type="ECO:0000313" key="1">
    <source>
        <dbReference type="EMBL" id="EEG73056.1"/>
    </source>
</evidence>
<reference evidence="1" key="1">
    <citation type="submission" date="2009-02" db="EMBL/GenBank/DDBJ databases">
        <authorList>
            <person name="Fulton L."/>
            <person name="Clifton S."/>
            <person name="Fulton B."/>
            <person name="Xu J."/>
            <person name="Minx P."/>
            <person name="Pepin K.H."/>
            <person name="Johnson M."/>
            <person name="Bhonagiri V."/>
            <person name="Nash W.E."/>
            <person name="Mardis E.R."/>
            <person name="Wilson R.K."/>
        </authorList>
    </citation>
    <scope>NUCLEOTIDE SEQUENCE [LARGE SCALE GENOMIC DNA]</scope>
    <source>
        <strain evidence="1">DSM 15053</strain>
    </source>
</reference>
<gene>
    <name evidence="1" type="ORF">CLOHYLEM_07079</name>
</gene>
<organism evidence="1 2">
    <name type="scientific">[Clostridium] hylemonae DSM 15053</name>
    <dbReference type="NCBI Taxonomy" id="553973"/>
    <lineage>
        <taxon>Bacteria</taxon>
        <taxon>Bacillati</taxon>
        <taxon>Bacillota</taxon>
        <taxon>Clostridia</taxon>
        <taxon>Lachnospirales</taxon>
        <taxon>Lachnospiraceae</taxon>
    </lineage>
</organism>
<dbReference type="Proteomes" id="UP000004893">
    <property type="component" value="Unassembled WGS sequence"/>
</dbReference>
<reference evidence="1" key="2">
    <citation type="submission" date="2013-06" db="EMBL/GenBank/DDBJ databases">
        <title>Draft genome sequence of Clostridium hylemonae (DSM 15053).</title>
        <authorList>
            <person name="Sudarsanam P."/>
            <person name="Ley R."/>
            <person name="Guruge J."/>
            <person name="Turnbaugh P.J."/>
            <person name="Mahowald M."/>
            <person name="Liep D."/>
            <person name="Gordon J."/>
        </authorList>
    </citation>
    <scope>NUCLEOTIDE SEQUENCE</scope>
    <source>
        <strain evidence="1">DSM 15053</strain>
    </source>
</reference>
<keyword evidence="2" id="KW-1185">Reference proteome</keyword>
<sequence length="40" mass="4665">MCTSRVHILGRAHKMPRTVTKVERYQCIISTICIETFIMP</sequence>
<dbReference type="EMBL" id="ABYI02000034">
    <property type="protein sequence ID" value="EEG73056.1"/>
    <property type="molecule type" value="Genomic_DNA"/>
</dbReference>
<comment type="caution">
    <text evidence="1">The sequence shown here is derived from an EMBL/GenBank/DDBJ whole genome shotgun (WGS) entry which is preliminary data.</text>
</comment>
<evidence type="ECO:0000313" key="2">
    <source>
        <dbReference type="Proteomes" id="UP000004893"/>
    </source>
</evidence>